<name>A0A512D1L6_9MICO</name>
<evidence type="ECO:0000256" key="7">
    <source>
        <dbReference type="PIRSR" id="PIRSR000106-3"/>
    </source>
</evidence>
<dbReference type="Pfam" id="PF03949">
    <property type="entry name" value="Malic_M"/>
    <property type="match status" value="1"/>
</dbReference>
<dbReference type="GO" id="GO:0004470">
    <property type="term" value="F:malic enzyme activity"/>
    <property type="evidence" value="ECO:0007669"/>
    <property type="project" value="InterPro"/>
</dbReference>
<feature type="active site" description="Proton donor" evidence="5">
    <location>
        <position position="43"/>
    </location>
</feature>
<dbReference type="InterPro" id="IPR036291">
    <property type="entry name" value="NAD(P)-bd_dom_sf"/>
</dbReference>
<dbReference type="InterPro" id="IPR045213">
    <property type="entry name" value="Malic_NAD-bd_bact_type"/>
</dbReference>
<feature type="domain" description="Malic enzyme N-terminal" evidence="10">
    <location>
        <begin position="22"/>
        <end position="155"/>
    </location>
</feature>
<dbReference type="PIRSF" id="PIRSF000106">
    <property type="entry name" value="ME"/>
    <property type="match status" value="1"/>
</dbReference>
<comment type="cofactor">
    <cofactor evidence="1">
        <name>Mn(2+)</name>
        <dbReference type="ChEBI" id="CHEBI:29035"/>
    </cofactor>
</comment>
<feature type="compositionally biased region" description="Low complexity" evidence="8">
    <location>
        <begin position="385"/>
        <end position="401"/>
    </location>
</feature>
<dbReference type="SMART" id="SM00919">
    <property type="entry name" value="Malic_M"/>
    <property type="match status" value="1"/>
</dbReference>
<evidence type="ECO:0000256" key="3">
    <source>
        <dbReference type="ARBA" id="ARBA00022723"/>
    </source>
</evidence>
<dbReference type="FunFam" id="3.40.50.10380:FF:000003">
    <property type="entry name" value="NADP-dependent malic enzyme"/>
    <property type="match status" value="1"/>
</dbReference>
<dbReference type="SUPFAM" id="SSF51735">
    <property type="entry name" value="NAD(P)-binding Rossmann-fold domains"/>
    <property type="match status" value="1"/>
</dbReference>
<organism evidence="11 12">
    <name type="scientific">Terrabacter aerolatus</name>
    <dbReference type="NCBI Taxonomy" id="422442"/>
    <lineage>
        <taxon>Bacteria</taxon>
        <taxon>Bacillati</taxon>
        <taxon>Actinomycetota</taxon>
        <taxon>Actinomycetes</taxon>
        <taxon>Micrococcales</taxon>
        <taxon>Intrasporangiaceae</taxon>
        <taxon>Terrabacter</taxon>
    </lineage>
</organism>
<evidence type="ECO:0000259" key="9">
    <source>
        <dbReference type="SMART" id="SM00919"/>
    </source>
</evidence>
<dbReference type="InterPro" id="IPR015884">
    <property type="entry name" value="Malic_enzyme_CS"/>
</dbReference>
<dbReference type="InterPro" id="IPR001891">
    <property type="entry name" value="Malic_OxRdtase"/>
</dbReference>
<evidence type="ECO:0000256" key="8">
    <source>
        <dbReference type="SAM" id="MobiDB-lite"/>
    </source>
</evidence>
<feature type="binding site" evidence="6">
    <location>
        <position position="291"/>
    </location>
    <ligand>
        <name>(S)-malate</name>
        <dbReference type="ChEBI" id="CHEBI:15589"/>
    </ligand>
</feature>
<feature type="binding site" evidence="7">
    <location>
        <position position="141"/>
    </location>
    <ligand>
        <name>a divalent metal cation</name>
        <dbReference type="ChEBI" id="CHEBI:60240"/>
    </ligand>
</feature>
<evidence type="ECO:0000256" key="2">
    <source>
        <dbReference type="ARBA" id="ARBA00008785"/>
    </source>
</evidence>
<sequence length="408" mass="42154">MSALPCIPPFDPADPVFRVHEGGKLGVHATSDLRDAADLSLLYTPGVAQVSLAIAADPMLASVYTSRRNTVAVVSDGTAVLGLGDVGPLAAMPVMEGKAVLFKHFAGVDAVPVCMETGSVDEIVDAVARIAPTYGGINLEDISAPRCFEIERRLQARLDIPVFHDDQHGTAIVALAALLGAVRVVDKDLTDLTVVVSGAGAAGVAVSRILLAAGVGDVIVVDSRGVLGPDRDDLVLHKQQLREVTNRRGVTGSIGDALSAADVLIGVSGGTVAERDLMRMAPRAIIFALANPDPEVHPLVAGRFAEVVATGRSDFPNQINNVLAFPGIFRGALDAGARRITEEMKLAAARAIAGLVEEPTADRIVPSVFDERVAPAVAAAVANEVAGTPRRPSAPASHASSEGVATAR</sequence>
<dbReference type="PANTHER" id="PTHR43237">
    <property type="entry name" value="NADP-DEPENDENT MALIC ENZYME"/>
    <property type="match status" value="1"/>
</dbReference>
<comment type="similarity">
    <text evidence="2">Belongs to the malic enzymes family.</text>
</comment>
<dbReference type="CDD" id="cd05311">
    <property type="entry name" value="NAD_bind_2_malic_enz"/>
    <property type="match status" value="1"/>
</dbReference>
<dbReference type="Gene3D" id="3.40.50.10380">
    <property type="entry name" value="Malic enzyme, N-terminal domain"/>
    <property type="match status" value="1"/>
</dbReference>
<feature type="domain" description="Malic enzyme NAD-binding" evidence="9">
    <location>
        <begin position="167"/>
        <end position="386"/>
    </location>
</feature>
<evidence type="ECO:0000256" key="6">
    <source>
        <dbReference type="PIRSR" id="PIRSR000106-2"/>
    </source>
</evidence>
<dbReference type="PROSITE" id="PS00331">
    <property type="entry name" value="MALIC_ENZYMES"/>
    <property type="match status" value="1"/>
</dbReference>
<keyword evidence="3 7" id="KW-0479">Metal-binding</keyword>
<accession>A0A512D1L6</accession>
<evidence type="ECO:0000256" key="5">
    <source>
        <dbReference type="PIRSR" id="PIRSR000106-1"/>
    </source>
</evidence>
<evidence type="ECO:0000256" key="1">
    <source>
        <dbReference type="ARBA" id="ARBA00001936"/>
    </source>
</evidence>
<evidence type="ECO:0000313" key="11">
    <source>
        <dbReference type="EMBL" id="GEO30358.1"/>
    </source>
</evidence>
<evidence type="ECO:0000256" key="4">
    <source>
        <dbReference type="ARBA" id="ARBA00023002"/>
    </source>
</evidence>
<dbReference type="AlphaFoldDB" id="A0A512D1L6"/>
<dbReference type="Proteomes" id="UP000321534">
    <property type="component" value="Unassembled WGS sequence"/>
</dbReference>
<gene>
    <name evidence="11" type="ORF">TAE01_21680</name>
</gene>
<dbReference type="Gene3D" id="3.40.50.720">
    <property type="entry name" value="NAD(P)-binding Rossmann-like Domain"/>
    <property type="match status" value="1"/>
</dbReference>
<dbReference type="EMBL" id="BJYX01000010">
    <property type="protein sequence ID" value="GEO30358.1"/>
    <property type="molecule type" value="Genomic_DNA"/>
</dbReference>
<dbReference type="InterPro" id="IPR046346">
    <property type="entry name" value="Aminoacid_DH-like_N_sf"/>
</dbReference>
<keyword evidence="4" id="KW-0560">Oxidoreductase</keyword>
<evidence type="ECO:0000313" key="12">
    <source>
        <dbReference type="Proteomes" id="UP000321534"/>
    </source>
</evidence>
<dbReference type="InterPro" id="IPR051674">
    <property type="entry name" value="Malate_Decarboxylase"/>
</dbReference>
<dbReference type="PANTHER" id="PTHR43237:SF4">
    <property type="entry name" value="NADP-DEPENDENT MALIC ENZYME"/>
    <property type="match status" value="1"/>
</dbReference>
<dbReference type="GO" id="GO:0051287">
    <property type="term" value="F:NAD binding"/>
    <property type="evidence" value="ECO:0007669"/>
    <property type="project" value="InterPro"/>
</dbReference>
<keyword evidence="12" id="KW-1185">Reference proteome</keyword>
<dbReference type="GO" id="GO:0046872">
    <property type="term" value="F:metal ion binding"/>
    <property type="evidence" value="ECO:0007669"/>
    <property type="project" value="UniProtKB-KW"/>
</dbReference>
<comment type="caution">
    <text evidence="11">The sequence shown here is derived from an EMBL/GenBank/DDBJ whole genome shotgun (WGS) entry which is preliminary data.</text>
</comment>
<proteinExistence type="inferred from homology"/>
<feature type="binding site" evidence="7">
    <location>
        <position position="166"/>
    </location>
    <ligand>
        <name>a divalent metal cation</name>
        <dbReference type="ChEBI" id="CHEBI:60240"/>
    </ligand>
</feature>
<dbReference type="InterPro" id="IPR037062">
    <property type="entry name" value="Malic_N_dom_sf"/>
</dbReference>
<dbReference type="SUPFAM" id="SSF53223">
    <property type="entry name" value="Aminoacid dehydrogenase-like, N-terminal domain"/>
    <property type="match status" value="1"/>
</dbReference>
<dbReference type="RefSeq" id="WP_246111270.1">
    <property type="nucleotide sequence ID" value="NZ_BAAARO010000016.1"/>
</dbReference>
<dbReference type="InterPro" id="IPR012301">
    <property type="entry name" value="Malic_N_dom"/>
</dbReference>
<dbReference type="GO" id="GO:0016616">
    <property type="term" value="F:oxidoreductase activity, acting on the CH-OH group of donors, NAD or NADP as acceptor"/>
    <property type="evidence" value="ECO:0007669"/>
    <property type="project" value="InterPro"/>
</dbReference>
<feature type="binding site" evidence="6">
    <location>
        <position position="320"/>
    </location>
    <ligand>
        <name>(S)-malate</name>
        <dbReference type="ChEBI" id="CHEBI:15589"/>
    </ligand>
</feature>
<dbReference type="Pfam" id="PF00390">
    <property type="entry name" value="malic"/>
    <property type="match status" value="1"/>
</dbReference>
<dbReference type="InterPro" id="IPR012302">
    <property type="entry name" value="Malic_NAD-bd"/>
</dbReference>
<evidence type="ECO:0000259" key="10">
    <source>
        <dbReference type="SMART" id="SM01274"/>
    </source>
</evidence>
<feature type="region of interest" description="Disordered" evidence="8">
    <location>
        <begin position="385"/>
        <end position="408"/>
    </location>
</feature>
<reference evidence="11 12" key="1">
    <citation type="submission" date="2019-07" db="EMBL/GenBank/DDBJ databases">
        <title>Whole genome shotgun sequence of Terrabacter aerolatus NBRC 106305.</title>
        <authorList>
            <person name="Hosoyama A."/>
            <person name="Uohara A."/>
            <person name="Ohji S."/>
            <person name="Ichikawa N."/>
        </authorList>
    </citation>
    <scope>NUCLEOTIDE SEQUENCE [LARGE SCALE GENOMIC DNA]</scope>
    <source>
        <strain evidence="11 12">NBRC 106305</strain>
    </source>
</reference>
<feature type="binding site" evidence="7">
    <location>
        <position position="140"/>
    </location>
    <ligand>
        <name>a divalent metal cation</name>
        <dbReference type="ChEBI" id="CHEBI:60240"/>
    </ligand>
</feature>
<comment type="cofactor">
    <cofactor evidence="7">
        <name>Mg(2+)</name>
        <dbReference type="ChEBI" id="CHEBI:18420"/>
    </cofactor>
    <cofactor evidence="7">
        <name>Mn(2+)</name>
        <dbReference type="ChEBI" id="CHEBI:29035"/>
    </cofactor>
    <text evidence="7">Divalent metal cations. Prefers magnesium or manganese.</text>
</comment>
<feature type="active site" description="Proton acceptor" evidence="5">
    <location>
        <position position="98"/>
    </location>
</feature>
<dbReference type="SMART" id="SM01274">
    <property type="entry name" value="malic"/>
    <property type="match status" value="1"/>
</dbReference>
<protein>
    <submittedName>
        <fullName evidence="11">Malate dehydrogenase</fullName>
    </submittedName>
</protein>